<dbReference type="GO" id="GO:0006355">
    <property type="term" value="P:regulation of DNA-templated transcription"/>
    <property type="evidence" value="ECO:0007669"/>
    <property type="project" value="InterPro"/>
</dbReference>
<dbReference type="InterPro" id="IPR011990">
    <property type="entry name" value="TPR-like_helical_dom_sf"/>
</dbReference>
<dbReference type="Gene3D" id="1.10.10.10">
    <property type="entry name" value="Winged helix-like DNA-binding domain superfamily/Winged helix DNA-binding domain"/>
    <property type="match status" value="1"/>
</dbReference>
<dbReference type="InterPro" id="IPR019734">
    <property type="entry name" value="TPR_rpt"/>
</dbReference>
<dbReference type="Proteomes" id="UP000198618">
    <property type="component" value="Unassembled WGS sequence"/>
</dbReference>
<keyword evidence="5" id="KW-1185">Reference proteome</keyword>
<reference evidence="4 5" key="1">
    <citation type="submission" date="2016-10" db="EMBL/GenBank/DDBJ databases">
        <authorList>
            <person name="de Groot N.N."/>
        </authorList>
    </citation>
    <scope>NUCLEOTIDE SEQUENCE [LARGE SCALE GENOMIC DNA]</scope>
    <source>
        <strain evidence="4 5">IBRC-M 10780</strain>
    </source>
</reference>
<dbReference type="InterPro" id="IPR036388">
    <property type="entry name" value="WH-like_DNA-bd_sf"/>
</dbReference>
<sequence length="346" mass="41464">MGFRDLSVEELLDLEEELLKERDISEDVSFSRLIGVYEELYKKITASKNSHYRFSLHKIREQLIFYLIEYGTYLKTVYKKDDRAAEMSLKKAIRYERNLPIAYYRLGFLNYKNKNYSDSLKYFQHAINYQQQNNSTYEMNEQQLYNSHLYLANCGLFIAANAHEKLDKLGMEMSREELPQYEVSPLYPLINENTKYLERHAYKVVTKEESKYMSKEEYENLMERKNTIILDLTGREDLLSFNHSEVRLNKNQAEILRYFFMKSSRNQPVTKYDIFDIFAKSNNSGEIPTNTYVQNITRLRRKLQDLNIQDKLIENKNGSRETAYFYNGMFEYCIIHRSDETFILQE</sequence>
<keyword evidence="2" id="KW-0804">Transcription</keyword>
<dbReference type="PROSITE" id="PS50005">
    <property type="entry name" value="TPR"/>
    <property type="match status" value="1"/>
</dbReference>
<keyword evidence="1" id="KW-0805">Transcription regulation</keyword>
<gene>
    <name evidence="4" type="ORF">SAMN05216389_1159</name>
</gene>
<organism evidence="4 5">
    <name type="scientific">Oceanobacillus limi</name>
    <dbReference type="NCBI Taxonomy" id="930131"/>
    <lineage>
        <taxon>Bacteria</taxon>
        <taxon>Bacillati</taxon>
        <taxon>Bacillota</taxon>
        <taxon>Bacilli</taxon>
        <taxon>Bacillales</taxon>
        <taxon>Bacillaceae</taxon>
        <taxon>Oceanobacillus</taxon>
    </lineage>
</organism>
<dbReference type="GO" id="GO:0003677">
    <property type="term" value="F:DNA binding"/>
    <property type="evidence" value="ECO:0007669"/>
    <property type="project" value="InterPro"/>
</dbReference>
<evidence type="ECO:0000313" key="5">
    <source>
        <dbReference type="Proteomes" id="UP000198618"/>
    </source>
</evidence>
<evidence type="ECO:0000256" key="3">
    <source>
        <dbReference type="PROSITE-ProRule" id="PRU00339"/>
    </source>
</evidence>
<dbReference type="RefSeq" id="WP_090871179.1">
    <property type="nucleotide sequence ID" value="NZ_FOHE01000015.1"/>
</dbReference>
<evidence type="ECO:0000256" key="1">
    <source>
        <dbReference type="ARBA" id="ARBA00023015"/>
    </source>
</evidence>
<name>A0A1I0FHD3_9BACI</name>
<protein>
    <submittedName>
        <fullName evidence="4">Transcriptional regulatory protein, C terminal</fullName>
    </submittedName>
</protein>
<evidence type="ECO:0000313" key="4">
    <source>
        <dbReference type="EMBL" id="SET56618.1"/>
    </source>
</evidence>
<dbReference type="SMART" id="SM00028">
    <property type="entry name" value="TPR"/>
    <property type="match status" value="1"/>
</dbReference>
<proteinExistence type="predicted"/>
<dbReference type="SUPFAM" id="SSF46894">
    <property type="entry name" value="C-terminal effector domain of the bipartite response regulators"/>
    <property type="match status" value="1"/>
</dbReference>
<feature type="repeat" description="TPR" evidence="3">
    <location>
        <begin position="100"/>
        <end position="133"/>
    </location>
</feature>
<dbReference type="InterPro" id="IPR016032">
    <property type="entry name" value="Sig_transdc_resp-reg_C-effctor"/>
</dbReference>
<dbReference type="AlphaFoldDB" id="A0A1I0FHD3"/>
<keyword evidence="3" id="KW-0802">TPR repeat</keyword>
<accession>A0A1I0FHD3</accession>
<dbReference type="EMBL" id="FOHE01000015">
    <property type="protein sequence ID" value="SET56618.1"/>
    <property type="molecule type" value="Genomic_DNA"/>
</dbReference>
<dbReference type="Gene3D" id="1.25.40.10">
    <property type="entry name" value="Tetratricopeptide repeat domain"/>
    <property type="match status" value="1"/>
</dbReference>
<dbReference type="SUPFAM" id="SSF48452">
    <property type="entry name" value="TPR-like"/>
    <property type="match status" value="1"/>
</dbReference>
<dbReference type="STRING" id="930131.SAMN05216389_1159"/>
<evidence type="ECO:0000256" key="2">
    <source>
        <dbReference type="ARBA" id="ARBA00023163"/>
    </source>
</evidence>
<dbReference type="OrthoDB" id="2697226at2"/>